<protein>
    <recommendedName>
        <fullName evidence="5">Sel1 repeat family protein</fullName>
    </recommendedName>
</protein>
<dbReference type="Proteomes" id="UP001164459">
    <property type="component" value="Chromosome"/>
</dbReference>
<feature type="chain" id="PRO_5046604972" description="Sel1 repeat family protein" evidence="2">
    <location>
        <begin position="24"/>
        <end position="370"/>
    </location>
</feature>
<dbReference type="PROSITE" id="PS51257">
    <property type="entry name" value="PROKAR_LIPOPROTEIN"/>
    <property type="match status" value="1"/>
</dbReference>
<evidence type="ECO:0000256" key="1">
    <source>
        <dbReference type="SAM" id="MobiDB-lite"/>
    </source>
</evidence>
<keyword evidence="4" id="KW-1185">Reference proteome</keyword>
<feature type="signal peptide" evidence="2">
    <location>
        <begin position="1"/>
        <end position="23"/>
    </location>
</feature>
<dbReference type="RefSeq" id="WP_269039749.1">
    <property type="nucleotide sequence ID" value="NZ_CP114040.1"/>
</dbReference>
<keyword evidence="2" id="KW-0732">Signal</keyword>
<evidence type="ECO:0000256" key="2">
    <source>
        <dbReference type="SAM" id="SignalP"/>
    </source>
</evidence>
<evidence type="ECO:0008006" key="5">
    <source>
        <dbReference type="Google" id="ProtNLM"/>
    </source>
</evidence>
<evidence type="ECO:0000313" key="3">
    <source>
        <dbReference type="EMBL" id="WAS97382.1"/>
    </source>
</evidence>
<feature type="region of interest" description="Disordered" evidence="1">
    <location>
        <begin position="36"/>
        <end position="62"/>
    </location>
</feature>
<organism evidence="3 4">
    <name type="scientific">Nannocystis punicea</name>
    <dbReference type="NCBI Taxonomy" id="2995304"/>
    <lineage>
        <taxon>Bacteria</taxon>
        <taxon>Pseudomonadati</taxon>
        <taxon>Myxococcota</taxon>
        <taxon>Polyangia</taxon>
        <taxon>Nannocystales</taxon>
        <taxon>Nannocystaceae</taxon>
        <taxon>Nannocystis</taxon>
    </lineage>
</organism>
<proteinExistence type="predicted"/>
<reference evidence="3" key="1">
    <citation type="submission" date="2022-11" db="EMBL/GenBank/DDBJ databases">
        <title>Minimal conservation of predation-associated metabolite biosynthetic gene clusters underscores biosynthetic potential of Myxococcota including descriptions for ten novel species: Archangium lansinium sp. nov., Myxococcus landrumus sp. nov., Nannocystis bai.</title>
        <authorList>
            <person name="Ahearne A."/>
            <person name="Stevens C."/>
            <person name="Dowd S."/>
        </authorList>
    </citation>
    <scope>NUCLEOTIDE SEQUENCE</scope>
    <source>
        <strain evidence="3">Fl3</strain>
    </source>
</reference>
<sequence length="370" mass="38257">MIRRRVLGAVVMVLLGCRPQASATAAPEAVQTAASTSTAAGEAAPPAAVPEAEAPASVGEPALPDAPAFAAGPFEVQLGKKRPVPASQAVRKHRGQEMQDHAWAAGWTADGAAFAYCTIVSGEDCKLCTFVGMDGAKEELVSGAQCWAGKTATKLKESALRARLAERGVAVRDGTWAHGGELVVTARELLGAPDAGGQARGILKVGAARRDGTAAGEAHEVVSCDSTKEGLYCQLEAHAEVLAQSPDGQTVAILSHTWAGEWSDTFQLALMPAGRLAAAAYQQQGLDALGRQDFAAAATAFVAATHADPSAWKGPYNLACAYARAGDERARPALRLAVERGGEAVRKKAATDKDLDGVRAQAWFAATLEP</sequence>
<evidence type="ECO:0000313" key="4">
    <source>
        <dbReference type="Proteomes" id="UP001164459"/>
    </source>
</evidence>
<name>A0ABY7HE56_9BACT</name>
<accession>A0ABY7HE56</accession>
<dbReference type="NCBIfam" id="NF047558">
    <property type="entry name" value="TPR_END_plus"/>
    <property type="match status" value="1"/>
</dbReference>
<dbReference type="EMBL" id="CP114040">
    <property type="protein sequence ID" value="WAS97382.1"/>
    <property type="molecule type" value="Genomic_DNA"/>
</dbReference>
<gene>
    <name evidence="3" type="ORF">O0S08_14640</name>
</gene>